<evidence type="ECO:0000313" key="2">
    <source>
        <dbReference type="EMBL" id="KAJ8097207.1"/>
    </source>
</evidence>
<name>A0AAD7VP19_9ASCO</name>
<sequence length="106" mass="11561">MISDYDAQERWAKSQKDKADMKFKKPAPETDVTSARSTGIWSADPRIAELAAGVVTETQESLRREITTGRRKPAQDIFPLTCNSLGIGTDNIQANFSLSVSVSVSA</sequence>
<accession>A0AAD7VP19</accession>
<dbReference type="EMBL" id="JARPMG010000012">
    <property type="protein sequence ID" value="KAJ8097207.1"/>
    <property type="molecule type" value="Genomic_DNA"/>
</dbReference>
<keyword evidence="3" id="KW-1185">Reference proteome</keyword>
<comment type="caution">
    <text evidence="2">The sequence shown here is derived from an EMBL/GenBank/DDBJ whole genome shotgun (WGS) entry which is preliminary data.</text>
</comment>
<dbReference type="AlphaFoldDB" id="A0AAD7VP19"/>
<organism evidence="2 3">
    <name type="scientific">Lipomyces tetrasporus</name>
    <dbReference type="NCBI Taxonomy" id="54092"/>
    <lineage>
        <taxon>Eukaryota</taxon>
        <taxon>Fungi</taxon>
        <taxon>Dikarya</taxon>
        <taxon>Ascomycota</taxon>
        <taxon>Saccharomycotina</taxon>
        <taxon>Lipomycetes</taxon>
        <taxon>Lipomycetales</taxon>
        <taxon>Lipomycetaceae</taxon>
        <taxon>Lipomyces</taxon>
    </lineage>
</organism>
<proteinExistence type="predicted"/>
<feature type="compositionally biased region" description="Basic and acidic residues" evidence="1">
    <location>
        <begin position="7"/>
        <end position="28"/>
    </location>
</feature>
<protein>
    <submittedName>
        <fullName evidence="2">Uncharacterized protein</fullName>
    </submittedName>
</protein>
<reference evidence="2" key="1">
    <citation type="submission" date="2023-03" db="EMBL/GenBank/DDBJ databases">
        <title>Near-Complete genome sequence of Lipomyces tetrasporous NRRL Y-64009, an oleaginous yeast capable of growing on lignocellulosic hydrolysates.</title>
        <authorList>
            <consortium name="Lawrence Berkeley National Laboratory"/>
            <person name="Jagtap S.S."/>
            <person name="Liu J.-J."/>
            <person name="Walukiewicz H.E."/>
            <person name="Pangilinan J."/>
            <person name="Lipzen A."/>
            <person name="Ahrendt S."/>
            <person name="Koriabine M."/>
            <person name="Cobaugh K."/>
            <person name="Salamov A."/>
            <person name="Yoshinaga Y."/>
            <person name="Ng V."/>
            <person name="Daum C."/>
            <person name="Grigoriev I.V."/>
            <person name="Slininger P.J."/>
            <person name="Dien B.S."/>
            <person name="Jin Y.-S."/>
            <person name="Rao C.V."/>
        </authorList>
    </citation>
    <scope>NUCLEOTIDE SEQUENCE</scope>
    <source>
        <strain evidence="2">NRRL Y-64009</strain>
    </source>
</reference>
<evidence type="ECO:0000256" key="1">
    <source>
        <dbReference type="SAM" id="MobiDB-lite"/>
    </source>
</evidence>
<dbReference type="RefSeq" id="XP_056040657.1">
    <property type="nucleotide sequence ID" value="XM_056190234.1"/>
</dbReference>
<dbReference type="GeneID" id="80885400"/>
<gene>
    <name evidence="2" type="ORF">POJ06DRAFT_286687</name>
</gene>
<evidence type="ECO:0000313" key="3">
    <source>
        <dbReference type="Proteomes" id="UP001217417"/>
    </source>
</evidence>
<feature type="region of interest" description="Disordered" evidence="1">
    <location>
        <begin position="1"/>
        <end position="38"/>
    </location>
</feature>
<dbReference type="Proteomes" id="UP001217417">
    <property type="component" value="Unassembled WGS sequence"/>
</dbReference>